<dbReference type="InterPro" id="IPR034422">
    <property type="entry name" value="HydE/PylB-like"/>
</dbReference>
<evidence type="ECO:0000256" key="4">
    <source>
        <dbReference type="ARBA" id="ARBA00023004"/>
    </source>
</evidence>
<reference evidence="10" key="1">
    <citation type="submission" date="2020-10" db="EMBL/GenBank/DDBJ databases">
        <authorList>
            <person name="Gilroy R."/>
        </authorList>
    </citation>
    <scope>NUCLEOTIDE SEQUENCE</scope>
    <source>
        <strain evidence="10">G3-3990</strain>
    </source>
</reference>
<feature type="binding site" evidence="7">
    <location>
        <position position="70"/>
    </location>
    <ligand>
        <name>[4Fe-4S] cluster</name>
        <dbReference type="ChEBI" id="CHEBI:49883"/>
        <note>4Fe-4S-S-AdoMet</note>
    </ligand>
</feature>
<feature type="binding site" evidence="7">
    <location>
        <position position="74"/>
    </location>
    <ligand>
        <name>[4Fe-4S] cluster</name>
        <dbReference type="ChEBI" id="CHEBI:49883"/>
        <note>4Fe-4S-S-AdoMet</note>
    </ligand>
</feature>
<dbReference type="SMART" id="SM00876">
    <property type="entry name" value="BATS"/>
    <property type="match status" value="1"/>
</dbReference>
<evidence type="ECO:0000313" key="10">
    <source>
        <dbReference type="EMBL" id="MBO8460781.1"/>
    </source>
</evidence>
<evidence type="ECO:0000256" key="8">
    <source>
        <dbReference type="PIRSR" id="PIRSR004762-2"/>
    </source>
</evidence>
<evidence type="ECO:0000256" key="1">
    <source>
        <dbReference type="ARBA" id="ARBA00022485"/>
    </source>
</evidence>
<dbReference type="GO" id="GO:0046872">
    <property type="term" value="F:metal ion binding"/>
    <property type="evidence" value="ECO:0007669"/>
    <property type="project" value="UniProtKB-KW"/>
</dbReference>
<dbReference type="GO" id="GO:0016740">
    <property type="term" value="F:transferase activity"/>
    <property type="evidence" value="ECO:0007669"/>
    <property type="project" value="TreeGrafter"/>
</dbReference>
<keyword evidence="4 7" id="KW-0408">Iron</keyword>
<keyword evidence="3" id="KW-0479">Metal-binding</keyword>
<dbReference type="InterPro" id="IPR006638">
    <property type="entry name" value="Elp3/MiaA/NifB-like_rSAM"/>
</dbReference>
<feature type="binding site" evidence="7">
    <location>
        <position position="77"/>
    </location>
    <ligand>
        <name>[4Fe-4S] cluster</name>
        <dbReference type="ChEBI" id="CHEBI:49883"/>
        <note>4Fe-4S-S-AdoMet</note>
    </ligand>
</feature>
<dbReference type="Gene3D" id="3.20.20.70">
    <property type="entry name" value="Aldolase class I"/>
    <property type="match status" value="1"/>
</dbReference>
<feature type="domain" description="Radical SAM core" evidence="9">
    <location>
        <begin position="56"/>
        <end position="281"/>
    </location>
</feature>
<organism evidence="10 11">
    <name type="scientific">Candidatus Gallipaludibacter merdavium</name>
    <dbReference type="NCBI Taxonomy" id="2840839"/>
    <lineage>
        <taxon>Bacteria</taxon>
        <taxon>Pseudomonadati</taxon>
        <taxon>Bacteroidota</taxon>
        <taxon>Bacteroidia</taxon>
        <taxon>Bacteroidales</taxon>
        <taxon>Candidatus Gallipaludibacter</taxon>
    </lineage>
</organism>
<dbReference type="SUPFAM" id="SSF102114">
    <property type="entry name" value="Radical SAM enzymes"/>
    <property type="match status" value="1"/>
</dbReference>
<evidence type="ECO:0000256" key="2">
    <source>
        <dbReference type="ARBA" id="ARBA00022691"/>
    </source>
</evidence>
<dbReference type="SFLD" id="SFLDG01082">
    <property type="entry name" value="B12-binding_domain_containing"/>
    <property type="match status" value="1"/>
</dbReference>
<keyword evidence="5 7" id="KW-0411">Iron-sulfur</keyword>
<protein>
    <submittedName>
        <fullName evidence="10">[FeFe] hydrogenase H-cluster radical SAM maturase HydE</fullName>
    </submittedName>
</protein>
<dbReference type="SFLD" id="SFLDS00029">
    <property type="entry name" value="Radical_SAM"/>
    <property type="match status" value="1"/>
</dbReference>
<dbReference type="CDD" id="cd01335">
    <property type="entry name" value="Radical_SAM"/>
    <property type="match status" value="1"/>
</dbReference>
<keyword evidence="1 7" id="KW-0004">4Fe-4S</keyword>
<dbReference type="InterPro" id="IPR024021">
    <property type="entry name" value="FeFe-hyd_HydE_rSAM"/>
</dbReference>
<dbReference type="SFLD" id="SFLDG01060">
    <property type="entry name" value="BATS_domain_containing"/>
    <property type="match status" value="1"/>
</dbReference>
<dbReference type="InterPro" id="IPR058240">
    <property type="entry name" value="rSAM_sf"/>
</dbReference>
<dbReference type="PROSITE" id="PS51918">
    <property type="entry name" value="RADICAL_SAM"/>
    <property type="match status" value="1"/>
</dbReference>
<dbReference type="GO" id="GO:0042364">
    <property type="term" value="P:water-soluble vitamin biosynthetic process"/>
    <property type="evidence" value="ECO:0007669"/>
    <property type="project" value="UniProtKB-ARBA"/>
</dbReference>
<dbReference type="NCBIfam" id="TIGR03956">
    <property type="entry name" value="rSAM_HydE"/>
    <property type="match status" value="1"/>
</dbReference>
<evidence type="ECO:0000256" key="5">
    <source>
        <dbReference type="ARBA" id="ARBA00023014"/>
    </source>
</evidence>
<dbReference type="SFLD" id="SFLDF00348">
    <property type="entry name" value="FeFe_hydrogenase_maturase_(Hyd"/>
    <property type="match status" value="1"/>
</dbReference>
<dbReference type="SMART" id="SM00729">
    <property type="entry name" value="Elp3"/>
    <property type="match status" value="1"/>
</dbReference>
<dbReference type="InterPro" id="IPR010722">
    <property type="entry name" value="BATS_dom"/>
</dbReference>
<sequence>MQTISNETLQQYTDLLKSNEKVMPDIYLALLSQLNPQQQDWLRQQAAQTAVGQFGKGIYVRALIEISNYCKNNCYYCGIRCANTTIQRYRLTQEQIIEACQKADQLGFKTFVLQGGEDPQQNDEWMVQLITNIKTLFPQHAITLSIGERDKEAYRRFKQAGADRFLLRHETYNAKHYCQLHPHNMSRDNRINCLRQLKELGYQTGTGIMVGSPYQTMQDIVEDILFMEQLLPEMIGIGPFIATPNTPFEQQASGTVDQTTLLLALLRLRFPKALIPATTALTALDDHGREKAILSGANVIMPNVSPPDAREKYAIYTKKNIFSETADAIADIQNRVNNIGYHIDWTRGDYPLTIKQQNNHV</sequence>
<dbReference type="GO" id="GO:0044272">
    <property type="term" value="P:sulfur compound biosynthetic process"/>
    <property type="evidence" value="ECO:0007669"/>
    <property type="project" value="UniProtKB-ARBA"/>
</dbReference>
<proteinExistence type="predicted"/>
<evidence type="ECO:0000256" key="3">
    <source>
        <dbReference type="ARBA" id="ARBA00022723"/>
    </source>
</evidence>
<gene>
    <name evidence="10" type="primary">hydE</name>
    <name evidence="10" type="ORF">IAA73_10710</name>
</gene>
<dbReference type="InterPro" id="IPR007197">
    <property type="entry name" value="rSAM"/>
</dbReference>
<dbReference type="PANTHER" id="PTHR43726">
    <property type="entry name" value="3-METHYLORNITHINE SYNTHASE"/>
    <property type="match status" value="1"/>
</dbReference>
<evidence type="ECO:0000256" key="6">
    <source>
        <dbReference type="ARBA" id="ARBA00034078"/>
    </source>
</evidence>
<reference evidence="10" key="2">
    <citation type="journal article" date="2021" name="PeerJ">
        <title>Extensive microbial diversity within the chicken gut microbiome revealed by metagenomics and culture.</title>
        <authorList>
            <person name="Gilroy R."/>
            <person name="Ravi A."/>
            <person name="Getino M."/>
            <person name="Pursley I."/>
            <person name="Horton D.L."/>
            <person name="Alikhan N.F."/>
            <person name="Baker D."/>
            <person name="Gharbi K."/>
            <person name="Hall N."/>
            <person name="Watson M."/>
            <person name="Adriaenssens E.M."/>
            <person name="Foster-Nyarko E."/>
            <person name="Jarju S."/>
            <person name="Secka A."/>
            <person name="Antonio M."/>
            <person name="Oren A."/>
            <person name="Chaudhuri R.R."/>
            <person name="La Ragione R."/>
            <person name="Hildebrand F."/>
            <person name="Pallen M.J."/>
        </authorList>
    </citation>
    <scope>NUCLEOTIDE SEQUENCE</scope>
    <source>
        <strain evidence="10">G3-3990</strain>
    </source>
</reference>
<name>A0A9D9HVY9_9BACT</name>
<accession>A0A9D9HVY9</accession>
<feature type="binding site" evidence="8">
    <location>
        <position position="145"/>
    </location>
    <ligand>
        <name>(3R)-3-methyl-D-ornithine</name>
        <dbReference type="ChEBI" id="CHEBI:64642"/>
    </ligand>
</feature>
<evidence type="ECO:0000313" key="11">
    <source>
        <dbReference type="Proteomes" id="UP000823641"/>
    </source>
</evidence>
<feature type="binding site" evidence="8">
    <location>
        <position position="190"/>
    </location>
    <ligand>
        <name>S-adenosyl-L-methionine</name>
        <dbReference type="ChEBI" id="CHEBI:59789"/>
    </ligand>
</feature>
<keyword evidence="2 7" id="KW-0949">S-adenosyl-L-methionine</keyword>
<dbReference type="PANTHER" id="PTHR43726:SF1">
    <property type="entry name" value="BIOTIN SYNTHASE"/>
    <property type="match status" value="1"/>
</dbReference>
<dbReference type="Pfam" id="PF04055">
    <property type="entry name" value="Radical_SAM"/>
    <property type="match status" value="1"/>
</dbReference>
<dbReference type="Proteomes" id="UP000823641">
    <property type="component" value="Unassembled WGS sequence"/>
</dbReference>
<dbReference type="SFLD" id="SFLDG01280">
    <property type="entry name" value="HydE/PylB-like"/>
    <property type="match status" value="1"/>
</dbReference>
<comment type="caution">
    <text evidence="10">The sequence shown here is derived from an EMBL/GenBank/DDBJ whole genome shotgun (WGS) entry which is preliminary data.</text>
</comment>
<evidence type="ECO:0000259" key="9">
    <source>
        <dbReference type="PROSITE" id="PS51918"/>
    </source>
</evidence>
<dbReference type="GO" id="GO:0051539">
    <property type="term" value="F:4 iron, 4 sulfur cluster binding"/>
    <property type="evidence" value="ECO:0007669"/>
    <property type="project" value="UniProtKB-KW"/>
</dbReference>
<comment type="cofactor">
    <cofactor evidence="6">
        <name>[2Fe-2S] cluster</name>
        <dbReference type="ChEBI" id="CHEBI:190135"/>
    </cofactor>
</comment>
<dbReference type="EMBL" id="JADIMG010000098">
    <property type="protein sequence ID" value="MBO8460781.1"/>
    <property type="molecule type" value="Genomic_DNA"/>
</dbReference>
<feature type="binding site" evidence="8">
    <location>
        <position position="170"/>
    </location>
    <ligand>
        <name>S-adenosyl-L-methionine</name>
        <dbReference type="ChEBI" id="CHEBI:59789"/>
    </ligand>
</feature>
<dbReference type="InterPro" id="IPR013785">
    <property type="entry name" value="Aldolase_TIM"/>
</dbReference>
<dbReference type="AlphaFoldDB" id="A0A9D9HVY9"/>
<evidence type="ECO:0000256" key="7">
    <source>
        <dbReference type="PIRSR" id="PIRSR004762-1"/>
    </source>
</evidence>
<comment type="cofactor">
    <cofactor evidence="7">
        <name>[4Fe-4S] cluster</name>
        <dbReference type="ChEBI" id="CHEBI:49883"/>
    </cofactor>
    <text evidence="7">Binds 1 [4Fe-4S] cluster. The cluster is coordinated with 3 cysteines and an exchangeable S-adenosyl-L-methionine.</text>
</comment>
<dbReference type="PIRSF" id="PIRSF004762">
    <property type="entry name" value="CHP00423"/>
    <property type="match status" value="1"/>
</dbReference>